<dbReference type="EMBL" id="DSDY01000131">
    <property type="protein sequence ID" value="HDS10799.1"/>
    <property type="molecule type" value="Genomic_DNA"/>
</dbReference>
<dbReference type="PANTHER" id="PTHR36427:SF3">
    <property type="entry name" value="LARGE RIBOSOMAL SUBUNIT PROTEIN UL1M"/>
    <property type="match status" value="1"/>
</dbReference>
<evidence type="ECO:0000256" key="8">
    <source>
        <dbReference type="ARBA" id="ARBA00022980"/>
    </source>
</evidence>
<dbReference type="SUPFAM" id="SSF56808">
    <property type="entry name" value="Ribosomal protein L1"/>
    <property type="match status" value="1"/>
</dbReference>
<dbReference type="GO" id="GO:0015934">
    <property type="term" value="C:large ribosomal subunit"/>
    <property type="evidence" value="ECO:0007669"/>
    <property type="project" value="InterPro"/>
</dbReference>
<evidence type="ECO:0000256" key="7">
    <source>
        <dbReference type="ARBA" id="ARBA00022884"/>
    </source>
</evidence>
<dbReference type="PANTHER" id="PTHR36427">
    <property type="entry name" value="54S RIBOSOMAL PROTEIN L1, MITOCHONDRIAL"/>
    <property type="match status" value="1"/>
</dbReference>
<dbReference type="InterPro" id="IPR023669">
    <property type="entry name" value="Ribosomal_uL1_arc"/>
</dbReference>
<gene>
    <name evidence="11" type="primary">rpl1</name>
    <name evidence="13" type="ORF">ENO04_04200</name>
</gene>
<evidence type="ECO:0000256" key="11">
    <source>
        <dbReference type="HAMAP-Rule" id="MF_01318"/>
    </source>
</evidence>
<dbReference type="PROSITE" id="PS01199">
    <property type="entry name" value="RIBOSOMAL_L1"/>
    <property type="match status" value="1"/>
</dbReference>
<organism evidence="13">
    <name type="scientific">Fervidicoccus fontis</name>
    <dbReference type="NCBI Taxonomy" id="683846"/>
    <lineage>
        <taxon>Archaea</taxon>
        <taxon>Thermoproteota</taxon>
        <taxon>Thermoprotei</taxon>
        <taxon>Fervidicoccales</taxon>
        <taxon>Fervidicoccaceae</taxon>
        <taxon>Fervidicoccus</taxon>
    </lineage>
</organism>
<comment type="function">
    <text evidence="11">Protein L1 is also a translational repressor protein, it controls the translation of its operon by binding to its mRNA.</text>
</comment>
<evidence type="ECO:0000256" key="1">
    <source>
        <dbReference type="ARBA" id="ARBA00010531"/>
    </source>
</evidence>
<proteinExistence type="inferred from homology"/>
<dbReference type="CDD" id="cd00403">
    <property type="entry name" value="Ribosomal_L1"/>
    <property type="match status" value="1"/>
</dbReference>
<evidence type="ECO:0000256" key="3">
    <source>
        <dbReference type="ARBA" id="ARBA00022491"/>
    </source>
</evidence>
<protein>
    <recommendedName>
        <fullName evidence="11">Large ribosomal subunit protein uL1</fullName>
    </recommendedName>
</protein>
<name>A0A7C1E1V6_9CREN</name>
<dbReference type="AlphaFoldDB" id="A0A7C1E1V6"/>
<comment type="subunit">
    <text evidence="2 11">Part of the 50S ribosomal subunit.</text>
</comment>
<dbReference type="InterPro" id="IPR016095">
    <property type="entry name" value="Ribosomal_uL1_3-a/b-sand"/>
</dbReference>
<dbReference type="FunFam" id="3.40.50.790:FF:000005">
    <property type="entry name" value="50S ribosomal protein L1"/>
    <property type="match status" value="1"/>
</dbReference>
<accession>A0A7C1E1V6</accession>
<comment type="function">
    <text evidence="10">Probably involved in E site tRNA release. Binds directly to 23S rRNA.</text>
</comment>
<comment type="caution">
    <text evidence="13">The sequence shown here is derived from an EMBL/GenBank/DDBJ whole genome shotgun (WGS) entry which is preliminary data.</text>
</comment>
<dbReference type="InterPro" id="IPR023673">
    <property type="entry name" value="Ribosomal_uL1_CS"/>
</dbReference>
<evidence type="ECO:0000256" key="6">
    <source>
        <dbReference type="ARBA" id="ARBA00022845"/>
    </source>
</evidence>
<dbReference type="InterPro" id="IPR028364">
    <property type="entry name" value="Ribosomal_uL1/biogenesis"/>
</dbReference>
<dbReference type="Pfam" id="PF00687">
    <property type="entry name" value="Ribosomal_L1"/>
    <property type="match status" value="1"/>
</dbReference>
<evidence type="ECO:0000256" key="12">
    <source>
        <dbReference type="RuleBase" id="RU000659"/>
    </source>
</evidence>
<dbReference type="HAMAP" id="MF_01318_A">
    <property type="entry name" value="Ribosomal_uL1_A"/>
    <property type="match status" value="1"/>
</dbReference>
<keyword evidence="8 11" id="KW-0689">Ribosomal protein</keyword>
<dbReference type="InterPro" id="IPR023674">
    <property type="entry name" value="Ribosomal_uL1-like"/>
</dbReference>
<keyword evidence="9 11" id="KW-0687">Ribonucleoprotein</keyword>
<comment type="similarity">
    <text evidence="1 11 12">Belongs to the universal ribosomal protein uL1 family.</text>
</comment>
<evidence type="ECO:0000256" key="9">
    <source>
        <dbReference type="ARBA" id="ARBA00023274"/>
    </source>
</evidence>
<keyword evidence="6 11" id="KW-0810">Translation regulation</keyword>
<dbReference type="GO" id="GO:0006412">
    <property type="term" value="P:translation"/>
    <property type="evidence" value="ECO:0007669"/>
    <property type="project" value="UniProtKB-UniRule"/>
</dbReference>
<evidence type="ECO:0000256" key="5">
    <source>
        <dbReference type="ARBA" id="ARBA00022730"/>
    </source>
</evidence>
<dbReference type="GO" id="GO:0003735">
    <property type="term" value="F:structural constituent of ribosome"/>
    <property type="evidence" value="ECO:0007669"/>
    <property type="project" value="InterPro"/>
</dbReference>
<keyword evidence="7 11" id="KW-0694">RNA-binding</keyword>
<dbReference type="GO" id="GO:0006417">
    <property type="term" value="P:regulation of translation"/>
    <property type="evidence" value="ECO:0007669"/>
    <property type="project" value="UniProtKB-KW"/>
</dbReference>
<keyword evidence="3 11" id="KW-0678">Repressor</keyword>
<keyword evidence="4 11" id="KW-0820">tRNA-binding</keyword>
<evidence type="ECO:0000313" key="13">
    <source>
        <dbReference type="EMBL" id="HDS10799.1"/>
    </source>
</evidence>
<evidence type="ECO:0000256" key="2">
    <source>
        <dbReference type="ARBA" id="ARBA00011838"/>
    </source>
</evidence>
<dbReference type="GO" id="GO:0000049">
    <property type="term" value="F:tRNA binding"/>
    <property type="evidence" value="ECO:0007669"/>
    <property type="project" value="UniProtKB-KW"/>
</dbReference>
<dbReference type="Gene3D" id="3.40.50.790">
    <property type="match status" value="1"/>
</dbReference>
<dbReference type="Gene3D" id="3.30.190.20">
    <property type="match status" value="1"/>
</dbReference>
<comment type="function">
    <text evidence="11">Binds directly to 23S rRNA. Probably involved in E site tRNA release.</text>
</comment>
<dbReference type="GO" id="GO:0019843">
    <property type="term" value="F:rRNA binding"/>
    <property type="evidence" value="ECO:0007669"/>
    <property type="project" value="UniProtKB-UniRule"/>
</dbReference>
<dbReference type="NCBIfam" id="NF003244">
    <property type="entry name" value="PRK04203.1"/>
    <property type="match status" value="1"/>
</dbReference>
<evidence type="ECO:0000256" key="10">
    <source>
        <dbReference type="ARBA" id="ARBA00045545"/>
    </source>
</evidence>
<keyword evidence="5 11" id="KW-0699">rRNA-binding</keyword>
<evidence type="ECO:0000256" key="4">
    <source>
        <dbReference type="ARBA" id="ARBA00022555"/>
    </source>
</evidence>
<dbReference type="PIRSF" id="PIRSF002155">
    <property type="entry name" value="Ribosomal_L1"/>
    <property type="match status" value="1"/>
</dbReference>
<sequence length="223" mass="24690">MLKAVSLTVNVQKQLREAINEALNNSPKRKFEESVELIVTFPGLDVKKADVKLREVLFLPHAPKKKSKICIVAEGDLALQAKGMEGFHRVLSKAELEELGKSKKMVKKLAKDCDWVLVQSDLMGLAGRILGPALGPRGKIPIAVPPRADLKQFLDRYNRAVIVRIKDQPQIQAKIGTVSNTIDELVENAMAVLNLIDSKLRGVVKIGDIYIKKTMGKPVKIKL</sequence>
<reference evidence="13" key="1">
    <citation type="journal article" date="2020" name="mSystems">
        <title>Genome- and Community-Level Interaction Insights into Carbon Utilization and Element Cycling Functions of Hydrothermarchaeota in Hydrothermal Sediment.</title>
        <authorList>
            <person name="Zhou Z."/>
            <person name="Liu Y."/>
            <person name="Xu W."/>
            <person name="Pan J."/>
            <person name="Luo Z.H."/>
            <person name="Li M."/>
        </authorList>
    </citation>
    <scope>NUCLEOTIDE SEQUENCE [LARGE SCALE GENOMIC DNA]</scope>
    <source>
        <strain evidence="13">SpSt-123</strain>
    </source>
</reference>
<dbReference type="InterPro" id="IPR002143">
    <property type="entry name" value="Ribosomal_uL1"/>
</dbReference>